<keyword evidence="7" id="KW-1185">Reference proteome</keyword>
<dbReference type="PANTHER" id="PTHR12801">
    <property type="entry name" value="RNA EXONUCLEASE REXO1 / RECO3 FAMILY MEMBER-RELATED"/>
    <property type="match status" value="1"/>
</dbReference>
<evidence type="ECO:0000256" key="1">
    <source>
        <dbReference type="ARBA" id="ARBA00022722"/>
    </source>
</evidence>
<name>A0A395HWE4_ASPHC</name>
<proteinExistence type="predicted"/>
<dbReference type="InterPro" id="IPR012337">
    <property type="entry name" value="RNaseH-like_sf"/>
</dbReference>
<dbReference type="GO" id="GO:0006364">
    <property type="term" value="P:rRNA processing"/>
    <property type="evidence" value="ECO:0007669"/>
    <property type="project" value="TreeGrafter"/>
</dbReference>
<evidence type="ECO:0000259" key="5">
    <source>
        <dbReference type="SMART" id="SM00479"/>
    </source>
</evidence>
<reference evidence="6 7" key="1">
    <citation type="submission" date="2018-02" db="EMBL/GenBank/DDBJ databases">
        <title>The genomes of Aspergillus section Nigri reveals drivers in fungal speciation.</title>
        <authorList>
            <consortium name="DOE Joint Genome Institute"/>
            <person name="Vesth T.C."/>
            <person name="Nybo J."/>
            <person name="Theobald S."/>
            <person name="Brandl J."/>
            <person name="Frisvad J.C."/>
            <person name="Nielsen K.F."/>
            <person name="Lyhne E.K."/>
            <person name="Kogle M.E."/>
            <person name="Kuo A."/>
            <person name="Riley R."/>
            <person name="Clum A."/>
            <person name="Nolan M."/>
            <person name="Lipzen A."/>
            <person name="Salamov A."/>
            <person name="Henrissat B."/>
            <person name="Wiebenga A."/>
            <person name="De vries R.P."/>
            <person name="Grigoriev I.V."/>
            <person name="Mortensen U.H."/>
            <person name="Andersen M.R."/>
            <person name="Baker S.E."/>
        </authorList>
    </citation>
    <scope>NUCLEOTIDE SEQUENCE [LARGE SCALE GENOMIC DNA]</scope>
    <source>
        <strain evidence="6 7">CBS 101889</strain>
    </source>
</reference>
<dbReference type="SMART" id="SM00479">
    <property type="entry name" value="EXOIII"/>
    <property type="match status" value="1"/>
</dbReference>
<feature type="compositionally biased region" description="Acidic residues" evidence="4">
    <location>
        <begin position="202"/>
        <end position="211"/>
    </location>
</feature>
<dbReference type="GO" id="GO:0005634">
    <property type="term" value="C:nucleus"/>
    <property type="evidence" value="ECO:0007669"/>
    <property type="project" value="TreeGrafter"/>
</dbReference>
<dbReference type="STRING" id="1450537.A0A395HWE4"/>
<evidence type="ECO:0000256" key="4">
    <source>
        <dbReference type="SAM" id="MobiDB-lite"/>
    </source>
</evidence>
<keyword evidence="1" id="KW-0540">Nuclease</keyword>
<keyword evidence="2" id="KW-0378">Hydrolase</keyword>
<dbReference type="AlphaFoldDB" id="A0A395HWE4"/>
<sequence length="218" mass="23792">KARRAVVTDFELGMVMDESRGRAFNGLAFLGAVDFLTGEVLIREYVKPTGKVTNWNSCVSGIKPADMNAAVRRGAAIHGCETARAALWGYVHSDTVITDQALQNDLDALGIIHPRVVDTAIVTTQTAFKGGGQSGRFCRTWGLRILASDLLCRNIQKEEEGHNAAEDALATKDLLLCCIENPTLLDDWARAERGAYPRYEPDSGEDNDPENEGPSTWP</sequence>
<keyword evidence="3" id="KW-0269">Exonuclease</keyword>
<dbReference type="Gene3D" id="3.30.420.10">
    <property type="entry name" value="Ribonuclease H-like superfamily/Ribonuclease H"/>
    <property type="match status" value="1"/>
</dbReference>
<dbReference type="InterPro" id="IPR013520">
    <property type="entry name" value="Ribonucl_H"/>
</dbReference>
<dbReference type="SUPFAM" id="SSF53098">
    <property type="entry name" value="Ribonuclease H-like"/>
    <property type="match status" value="1"/>
</dbReference>
<dbReference type="GO" id="GO:0003676">
    <property type="term" value="F:nucleic acid binding"/>
    <property type="evidence" value="ECO:0007669"/>
    <property type="project" value="InterPro"/>
</dbReference>
<protein>
    <recommendedName>
        <fullName evidence="5">Exonuclease domain-containing protein</fullName>
    </recommendedName>
</protein>
<evidence type="ECO:0000313" key="6">
    <source>
        <dbReference type="EMBL" id="RAL11743.1"/>
    </source>
</evidence>
<dbReference type="PANTHER" id="PTHR12801:SF114">
    <property type="entry name" value="EXONUCLEASE, PUTATIVE (AFU_ORTHOLOGUE AFUA_7G00870)-RELATED"/>
    <property type="match status" value="1"/>
</dbReference>
<dbReference type="GO" id="GO:0004527">
    <property type="term" value="F:exonuclease activity"/>
    <property type="evidence" value="ECO:0007669"/>
    <property type="project" value="UniProtKB-KW"/>
</dbReference>
<evidence type="ECO:0000256" key="3">
    <source>
        <dbReference type="ARBA" id="ARBA00022839"/>
    </source>
</evidence>
<gene>
    <name evidence="6" type="ORF">BO97DRAFT_346516</name>
</gene>
<feature type="domain" description="Exonuclease" evidence="5">
    <location>
        <begin position="4"/>
        <end position="184"/>
    </location>
</feature>
<organism evidence="6 7">
    <name type="scientific">Aspergillus homomorphus (strain CBS 101889)</name>
    <dbReference type="NCBI Taxonomy" id="1450537"/>
    <lineage>
        <taxon>Eukaryota</taxon>
        <taxon>Fungi</taxon>
        <taxon>Dikarya</taxon>
        <taxon>Ascomycota</taxon>
        <taxon>Pezizomycotina</taxon>
        <taxon>Eurotiomycetes</taxon>
        <taxon>Eurotiomycetidae</taxon>
        <taxon>Eurotiales</taxon>
        <taxon>Aspergillaceae</taxon>
        <taxon>Aspergillus</taxon>
        <taxon>Aspergillus subgen. Circumdati</taxon>
    </lineage>
</organism>
<feature type="region of interest" description="Disordered" evidence="4">
    <location>
        <begin position="196"/>
        <end position="218"/>
    </location>
</feature>
<dbReference type="GeneID" id="37196100"/>
<feature type="non-terminal residue" evidence="6">
    <location>
        <position position="1"/>
    </location>
</feature>
<evidence type="ECO:0000313" key="7">
    <source>
        <dbReference type="Proteomes" id="UP000248961"/>
    </source>
</evidence>
<dbReference type="GO" id="GO:0000027">
    <property type="term" value="P:ribosomal large subunit assembly"/>
    <property type="evidence" value="ECO:0007669"/>
    <property type="project" value="TreeGrafter"/>
</dbReference>
<dbReference type="InterPro" id="IPR047021">
    <property type="entry name" value="REXO1/3/4-like"/>
</dbReference>
<dbReference type="VEuPathDB" id="FungiDB:BO97DRAFT_346516"/>
<dbReference type="OrthoDB" id="16516at2759"/>
<dbReference type="EMBL" id="KZ824287">
    <property type="protein sequence ID" value="RAL11743.1"/>
    <property type="molecule type" value="Genomic_DNA"/>
</dbReference>
<dbReference type="RefSeq" id="XP_025550897.1">
    <property type="nucleotide sequence ID" value="XM_025691811.1"/>
</dbReference>
<dbReference type="Proteomes" id="UP000248961">
    <property type="component" value="Unassembled WGS sequence"/>
</dbReference>
<dbReference type="InterPro" id="IPR036397">
    <property type="entry name" value="RNaseH_sf"/>
</dbReference>
<accession>A0A395HWE4</accession>
<evidence type="ECO:0000256" key="2">
    <source>
        <dbReference type="ARBA" id="ARBA00022801"/>
    </source>
</evidence>